<sequence>MMKLRIYLLSLLSVR</sequence>
<dbReference type="EMBL" id="WOWK01000174">
    <property type="protein sequence ID" value="KAF0316062.1"/>
    <property type="molecule type" value="Genomic_DNA"/>
</dbReference>
<name>A0A8H3VYK0_9PEZI</name>
<proteinExistence type="predicted"/>
<gene>
    <name evidence="1" type="ORF">GQ607_016706</name>
</gene>
<keyword evidence="2" id="KW-1185">Reference proteome</keyword>
<evidence type="ECO:0000313" key="2">
    <source>
        <dbReference type="Proteomes" id="UP000434172"/>
    </source>
</evidence>
<accession>A0A8H3VYK0</accession>
<organism evidence="1 2">
    <name type="scientific">Colletotrichum asianum</name>
    <dbReference type="NCBI Taxonomy" id="702518"/>
    <lineage>
        <taxon>Eukaryota</taxon>
        <taxon>Fungi</taxon>
        <taxon>Dikarya</taxon>
        <taxon>Ascomycota</taxon>
        <taxon>Pezizomycotina</taxon>
        <taxon>Sordariomycetes</taxon>
        <taxon>Hypocreomycetidae</taxon>
        <taxon>Glomerellales</taxon>
        <taxon>Glomerellaceae</taxon>
        <taxon>Colletotrichum</taxon>
        <taxon>Colletotrichum gloeosporioides species complex</taxon>
    </lineage>
</organism>
<protein>
    <submittedName>
        <fullName evidence="1">Uncharacterized protein</fullName>
    </submittedName>
</protein>
<evidence type="ECO:0000313" key="1">
    <source>
        <dbReference type="EMBL" id="KAF0316062.1"/>
    </source>
</evidence>
<reference evidence="1 2" key="1">
    <citation type="submission" date="2019-12" db="EMBL/GenBank/DDBJ databases">
        <title>A genome sequence resource for the geographically widespread anthracnose pathogen Colletotrichum asianum.</title>
        <authorList>
            <person name="Meng Y."/>
        </authorList>
    </citation>
    <scope>NUCLEOTIDE SEQUENCE [LARGE SCALE GENOMIC DNA]</scope>
    <source>
        <strain evidence="1 2">ICMP 18580</strain>
    </source>
</reference>
<dbReference type="Proteomes" id="UP000434172">
    <property type="component" value="Unassembled WGS sequence"/>
</dbReference>
<comment type="caution">
    <text evidence="1">The sequence shown here is derived from an EMBL/GenBank/DDBJ whole genome shotgun (WGS) entry which is preliminary data.</text>
</comment>